<evidence type="ECO:0000256" key="3">
    <source>
        <dbReference type="ARBA" id="ARBA00022989"/>
    </source>
</evidence>
<dbReference type="AlphaFoldDB" id="A0A9W8LZU0"/>
<keyword evidence="5" id="KW-0496">Mitochondrion</keyword>
<protein>
    <recommendedName>
        <fullName evidence="5">SURF1-like protein</fullName>
    </recommendedName>
</protein>
<dbReference type="PANTHER" id="PTHR23427:SF2">
    <property type="entry name" value="SURFEIT LOCUS PROTEIN 1"/>
    <property type="match status" value="1"/>
</dbReference>
<dbReference type="InterPro" id="IPR045214">
    <property type="entry name" value="Surf1/Surf4"/>
</dbReference>
<comment type="subcellular location">
    <subcellularLocation>
        <location evidence="1">Membrane</location>
    </subcellularLocation>
    <subcellularLocation>
        <location evidence="5">Mitochondrion inner membrane</location>
        <topology evidence="5">Multi-pass membrane protein</topology>
    </subcellularLocation>
</comment>
<comment type="function">
    <text evidence="5">Probably involved in the biogenesis of the COX complex.</text>
</comment>
<sequence length="301" mass="34979">MFYRWRPLQSAFRASFAHARRRPQLLLPRRSYAQRLDADDSVLTSEWHRRLLSWKTLGLFAIPLAAFALGTWQVQRLKWKLALLDDINDRMHRRPIPLPLRVTADEIDRNEYRRVLVHGTFDHAAEMLVGPRAMEGEPGFIVITPLVREDGSRVLINRGWIRRDLRDQKLRPDSLPADPVTLVAFVRKPPRQNSFTPMSNPQDNDWFSIDLPRMARFSHSQEVLLDAIQPESVSSLLHDSRLGIPIGSPLQVDIRNNHLQYLITWYVLGVFTSAMLIYKLRKPPTAAARVKRMRDRAGRFL</sequence>
<keyword evidence="2 5" id="KW-0812">Transmembrane</keyword>
<comment type="similarity">
    <text evidence="5">Belongs to the SURF1 family.</text>
</comment>
<evidence type="ECO:0000313" key="7">
    <source>
        <dbReference type="Proteomes" id="UP001139887"/>
    </source>
</evidence>
<feature type="transmembrane region" description="Helical" evidence="5">
    <location>
        <begin position="57"/>
        <end position="74"/>
    </location>
</feature>
<feature type="transmembrane region" description="Helical" evidence="5">
    <location>
        <begin position="259"/>
        <end position="278"/>
    </location>
</feature>
<organism evidence="6 7">
    <name type="scientific">Coemansia brasiliensis</name>
    <dbReference type="NCBI Taxonomy" id="2650707"/>
    <lineage>
        <taxon>Eukaryota</taxon>
        <taxon>Fungi</taxon>
        <taxon>Fungi incertae sedis</taxon>
        <taxon>Zoopagomycota</taxon>
        <taxon>Kickxellomycotina</taxon>
        <taxon>Kickxellomycetes</taxon>
        <taxon>Kickxellales</taxon>
        <taxon>Kickxellaceae</taxon>
        <taxon>Coemansia</taxon>
    </lineage>
</organism>
<dbReference type="GO" id="GO:0005743">
    <property type="term" value="C:mitochondrial inner membrane"/>
    <property type="evidence" value="ECO:0007669"/>
    <property type="project" value="UniProtKB-SubCell"/>
</dbReference>
<keyword evidence="5" id="KW-0999">Mitochondrion inner membrane</keyword>
<gene>
    <name evidence="6" type="primary">SHY1</name>
    <name evidence="6" type="ORF">IWW36_002508</name>
</gene>
<dbReference type="CDD" id="cd06662">
    <property type="entry name" value="SURF1"/>
    <property type="match status" value="1"/>
</dbReference>
<evidence type="ECO:0000256" key="2">
    <source>
        <dbReference type="ARBA" id="ARBA00022692"/>
    </source>
</evidence>
<dbReference type="OrthoDB" id="10040024at2759"/>
<dbReference type="PANTHER" id="PTHR23427">
    <property type="entry name" value="SURFEIT LOCUS PROTEIN"/>
    <property type="match status" value="1"/>
</dbReference>
<dbReference type="PROSITE" id="PS50895">
    <property type="entry name" value="SURF1"/>
    <property type="match status" value="1"/>
</dbReference>
<keyword evidence="3 5" id="KW-1133">Transmembrane helix</keyword>
<keyword evidence="4 5" id="KW-0472">Membrane</keyword>
<reference evidence="6" key="1">
    <citation type="submission" date="2022-07" db="EMBL/GenBank/DDBJ databases">
        <title>Phylogenomic reconstructions and comparative analyses of Kickxellomycotina fungi.</title>
        <authorList>
            <person name="Reynolds N.K."/>
            <person name="Stajich J.E."/>
            <person name="Barry K."/>
            <person name="Grigoriev I.V."/>
            <person name="Crous P."/>
            <person name="Smith M.E."/>
        </authorList>
    </citation>
    <scope>NUCLEOTIDE SEQUENCE</scope>
    <source>
        <strain evidence="6">NRRL 1566</strain>
    </source>
</reference>
<keyword evidence="7" id="KW-1185">Reference proteome</keyword>
<name>A0A9W8LZU0_9FUNG</name>
<dbReference type="Pfam" id="PF02104">
    <property type="entry name" value="SURF1"/>
    <property type="match status" value="1"/>
</dbReference>
<dbReference type="EMBL" id="JANBUW010000068">
    <property type="protein sequence ID" value="KAJ2849611.1"/>
    <property type="molecule type" value="Genomic_DNA"/>
</dbReference>
<evidence type="ECO:0000313" key="6">
    <source>
        <dbReference type="EMBL" id="KAJ2849611.1"/>
    </source>
</evidence>
<accession>A0A9W8LZU0</accession>
<dbReference type="Proteomes" id="UP001139887">
    <property type="component" value="Unassembled WGS sequence"/>
</dbReference>
<proteinExistence type="inferred from homology"/>
<dbReference type="GO" id="GO:0033617">
    <property type="term" value="P:mitochondrial respiratory chain complex IV assembly"/>
    <property type="evidence" value="ECO:0007669"/>
    <property type="project" value="TreeGrafter"/>
</dbReference>
<evidence type="ECO:0000256" key="1">
    <source>
        <dbReference type="ARBA" id="ARBA00004370"/>
    </source>
</evidence>
<dbReference type="InterPro" id="IPR002994">
    <property type="entry name" value="Surf1/Shy1"/>
</dbReference>
<evidence type="ECO:0000256" key="4">
    <source>
        <dbReference type="ARBA" id="ARBA00023136"/>
    </source>
</evidence>
<comment type="caution">
    <text evidence="6">The sequence shown here is derived from an EMBL/GenBank/DDBJ whole genome shotgun (WGS) entry which is preliminary data.</text>
</comment>
<evidence type="ECO:0000256" key="5">
    <source>
        <dbReference type="RuleBase" id="RU363076"/>
    </source>
</evidence>